<protein>
    <submittedName>
        <fullName evidence="2">Uncharacterized protein</fullName>
    </submittedName>
</protein>
<dbReference type="Proteomes" id="UP001338125">
    <property type="component" value="Unassembled WGS sequence"/>
</dbReference>
<evidence type="ECO:0000313" key="3">
    <source>
        <dbReference type="Proteomes" id="UP001338125"/>
    </source>
</evidence>
<evidence type="ECO:0000256" key="1">
    <source>
        <dbReference type="SAM" id="SignalP"/>
    </source>
</evidence>
<comment type="caution">
    <text evidence="2">The sequence shown here is derived from an EMBL/GenBank/DDBJ whole genome shotgun (WGS) entry which is preliminary data.</text>
</comment>
<proteinExistence type="predicted"/>
<evidence type="ECO:0000313" key="2">
    <source>
        <dbReference type="EMBL" id="KAK5994566.1"/>
    </source>
</evidence>
<dbReference type="EMBL" id="JAVFKD010000010">
    <property type="protein sequence ID" value="KAK5994566.1"/>
    <property type="molecule type" value="Genomic_DNA"/>
</dbReference>
<keyword evidence="1" id="KW-0732">Signal</keyword>
<sequence length="61" mass="6358">MKAYTAIVALLATAVMAAPAPVLRRSAVCVSDVSQQAPGCPFSHAARLVEGDWCCVKSLPE</sequence>
<feature type="chain" id="PRO_5046264391" evidence="1">
    <location>
        <begin position="18"/>
        <end position="61"/>
    </location>
</feature>
<feature type="signal peptide" evidence="1">
    <location>
        <begin position="1"/>
        <end position="17"/>
    </location>
</feature>
<gene>
    <name evidence="2" type="ORF">PT974_05045</name>
</gene>
<name>A0ABR0SS61_9HYPO</name>
<organism evidence="2 3">
    <name type="scientific">Cladobotryum mycophilum</name>
    <dbReference type="NCBI Taxonomy" id="491253"/>
    <lineage>
        <taxon>Eukaryota</taxon>
        <taxon>Fungi</taxon>
        <taxon>Dikarya</taxon>
        <taxon>Ascomycota</taxon>
        <taxon>Pezizomycotina</taxon>
        <taxon>Sordariomycetes</taxon>
        <taxon>Hypocreomycetidae</taxon>
        <taxon>Hypocreales</taxon>
        <taxon>Hypocreaceae</taxon>
        <taxon>Cladobotryum</taxon>
    </lineage>
</organism>
<accession>A0ABR0SS61</accession>
<keyword evidence="3" id="KW-1185">Reference proteome</keyword>
<reference evidence="2 3" key="1">
    <citation type="submission" date="2024-01" db="EMBL/GenBank/DDBJ databases">
        <title>Complete genome of Cladobotryum mycophilum ATHUM6906.</title>
        <authorList>
            <person name="Christinaki A.C."/>
            <person name="Myridakis A.I."/>
            <person name="Kouvelis V.N."/>
        </authorList>
    </citation>
    <scope>NUCLEOTIDE SEQUENCE [LARGE SCALE GENOMIC DNA]</scope>
    <source>
        <strain evidence="2 3">ATHUM6906</strain>
    </source>
</reference>